<accession>A0AAD5QGS7</accession>
<evidence type="ECO:0000313" key="2">
    <source>
        <dbReference type="Proteomes" id="UP001196413"/>
    </source>
</evidence>
<gene>
    <name evidence="1" type="ORF">KIN20_007329</name>
</gene>
<name>A0AAD5QGS7_PARTN</name>
<sequence length="72" mass="8010">MNVMSCIIVGSTVTGICPADRAANMMCQKVGMPIEGKHLSLSGTLTVWTAFLLVQLRLMKKKFYVDYEHHHG</sequence>
<protein>
    <submittedName>
        <fullName evidence="1">Uncharacterized protein</fullName>
    </submittedName>
</protein>
<reference evidence="1" key="1">
    <citation type="submission" date="2021-06" db="EMBL/GenBank/DDBJ databases">
        <title>Parelaphostrongylus tenuis whole genome reference sequence.</title>
        <authorList>
            <person name="Garwood T.J."/>
            <person name="Larsen P.A."/>
            <person name="Fountain-Jones N.M."/>
            <person name="Garbe J.R."/>
            <person name="Macchietto M.G."/>
            <person name="Kania S.A."/>
            <person name="Gerhold R.W."/>
            <person name="Richards J.E."/>
            <person name="Wolf T.M."/>
        </authorList>
    </citation>
    <scope>NUCLEOTIDE SEQUENCE</scope>
    <source>
        <strain evidence="1">MNPRO001-30</strain>
        <tissue evidence="1">Meninges</tissue>
    </source>
</reference>
<dbReference type="Proteomes" id="UP001196413">
    <property type="component" value="Unassembled WGS sequence"/>
</dbReference>
<organism evidence="1 2">
    <name type="scientific">Parelaphostrongylus tenuis</name>
    <name type="common">Meningeal worm</name>
    <dbReference type="NCBI Taxonomy" id="148309"/>
    <lineage>
        <taxon>Eukaryota</taxon>
        <taxon>Metazoa</taxon>
        <taxon>Ecdysozoa</taxon>
        <taxon>Nematoda</taxon>
        <taxon>Chromadorea</taxon>
        <taxon>Rhabditida</taxon>
        <taxon>Rhabditina</taxon>
        <taxon>Rhabditomorpha</taxon>
        <taxon>Strongyloidea</taxon>
        <taxon>Metastrongylidae</taxon>
        <taxon>Parelaphostrongylus</taxon>
    </lineage>
</organism>
<proteinExistence type="predicted"/>
<keyword evidence="2" id="KW-1185">Reference proteome</keyword>
<evidence type="ECO:0000313" key="1">
    <source>
        <dbReference type="EMBL" id="KAJ1351343.1"/>
    </source>
</evidence>
<comment type="caution">
    <text evidence="1">The sequence shown here is derived from an EMBL/GenBank/DDBJ whole genome shotgun (WGS) entry which is preliminary data.</text>
</comment>
<dbReference type="EMBL" id="JAHQIW010001053">
    <property type="protein sequence ID" value="KAJ1351343.1"/>
    <property type="molecule type" value="Genomic_DNA"/>
</dbReference>
<dbReference type="AlphaFoldDB" id="A0AAD5QGS7"/>